<accession>A0A2W4X9R2</accession>
<reference evidence="1 2" key="2">
    <citation type="submission" date="2018-06" db="EMBL/GenBank/DDBJ databases">
        <title>Metagenomic assembly of (sub)arctic Cyanobacteria and their associated microbiome from non-axenic cultures.</title>
        <authorList>
            <person name="Baurain D."/>
        </authorList>
    </citation>
    <scope>NUCLEOTIDE SEQUENCE [LARGE SCALE GENOMIC DNA]</scope>
    <source>
        <strain evidence="1">ULC027bin1</strain>
    </source>
</reference>
<evidence type="ECO:0000313" key="1">
    <source>
        <dbReference type="EMBL" id="PZO53830.1"/>
    </source>
</evidence>
<dbReference type="EMBL" id="QBMP01000124">
    <property type="protein sequence ID" value="PZO53830.1"/>
    <property type="molecule type" value="Genomic_DNA"/>
</dbReference>
<comment type="caution">
    <text evidence="1">The sequence shown here is derived from an EMBL/GenBank/DDBJ whole genome shotgun (WGS) entry which is preliminary data.</text>
</comment>
<evidence type="ECO:0000313" key="2">
    <source>
        <dbReference type="Proteomes" id="UP000249794"/>
    </source>
</evidence>
<reference evidence="2" key="1">
    <citation type="submission" date="2018-04" db="EMBL/GenBank/DDBJ databases">
        <authorList>
            <person name="Cornet L."/>
        </authorList>
    </citation>
    <scope>NUCLEOTIDE SEQUENCE [LARGE SCALE GENOMIC DNA]</scope>
</reference>
<proteinExistence type="predicted"/>
<gene>
    <name evidence="1" type="ORF">DCF15_12450</name>
</gene>
<sequence>MASQKLSFTFQGKQYFEGDLLPLPQFDPLRPPHETLPTMYDLPSDFPVLKNLLLVRFSG</sequence>
<organism evidence="1 2">
    <name type="scientific">Phormidesmis priestleyi</name>
    <dbReference type="NCBI Taxonomy" id="268141"/>
    <lineage>
        <taxon>Bacteria</taxon>
        <taxon>Bacillati</taxon>
        <taxon>Cyanobacteriota</taxon>
        <taxon>Cyanophyceae</taxon>
        <taxon>Leptolyngbyales</taxon>
        <taxon>Leptolyngbyaceae</taxon>
        <taxon>Phormidesmis</taxon>
    </lineage>
</organism>
<dbReference type="AlphaFoldDB" id="A0A2W4X9R2"/>
<dbReference type="Proteomes" id="UP000249794">
    <property type="component" value="Unassembled WGS sequence"/>
</dbReference>
<protein>
    <submittedName>
        <fullName evidence="1">Uncharacterized protein</fullName>
    </submittedName>
</protein>
<name>A0A2W4X9R2_9CYAN</name>